<evidence type="ECO:0000313" key="1">
    <source>
        <dbReference type="EMBL" id="WUV48749.1"/>
    </source>
</evidence>
<organism evidence="1 2">
    <name type="scientific">Nocardia vinacea</name>
    <dbReference type="NCBI Taxonomy" id="96468"/>
    <lineage>
        <taxon>Bacteria</taxon>
        <taxon>Bacillati</taxon>
        <taxon>Actinomycetota</taxon>
        <taxon>Actinomycetes</taxon>
        <taxon>Mycobacteriales</taxon>
        <taxon>Nocardiaceae</taxon>
        <taxon>Nocardia</taxon>
    </lineage>
</organism>
<protein>
    <submittedName>
        <fullName evidence="1">Uncharacterized protein</fullName>
    </submittedName>
</protein>
<dbReference type="RefSeq" id="WP_329413153.1">
    <property type="nucleotide sequence ID" value="NZ_CP109441.1"/>
</dbReference>
<name>A0ABZ1YZN7_9NOCA</name>
<reference evidence="1" key="1">
    <citation type="submission" date="2022-10" db="EMBL/GenBank/DDBJ databases">
        <title>The complete genomes of actinobacterial strains from the NBC collection.</title>
        <authorList>
            <person name="Joergensen T.S."/>
            <person name="Alvarez Arevalo M."/>
            <person name="Sterndorff E.B."/>
            <person name="Faurdal D."/>
            <person name="Vuksanovic O."/>
            <person name="Mourched A.-S."/>
            <person name="Charusanti P."/>
            <person name="Shaw S."/>
            <person name="Blin K."/>
            <person name="Weber T."/>
        </authorList>
    </citation>
    <scope>NUCLEOTIDE SEQUENCE</scope>
    <source>
        <strain evidence="1">NBC_01482</strain>
    </source>
</reference>
<accession>A0ABZ1YZN7</accession>
<proteinExistence type="predicted"/>
<dbReference type="EMBL" id="CP109441">
    <property type="protein sequence ID" value="WUV48749.1"/>
    <property type="molecule type" value="Genomic_DNA"/>
</dbReference>
<dbReference type="Proteomes" id="UP001432062">
    <property type="component" value="Chromosome"/>
</dbReference>
<gene>
    <name evidence="1" type="ORF">OG563_11470</name>
</gene>
<evidence type="ECO:0000313" key="2">
    <source>
        <dbReference type="Proteomes" id="UP001432062"/>
    </source>
</evidence>
<sequence length="130" mass="14064">MTPEMPPDDQRHAGELPSIREWLRAIENGAGANYHVEREPNPPYGWNLVDGSGSIVCSGPLDRLDRWLIRRNNESTTSACTAGNPLPQRVPGASAYMPAGPAKLLPVELMTRFATAVTEWAAEPPDASSA</sequence>
<keyword evidence="2" id="KW-1185">Reference proteome</keyword>